<sequence>MARSTSESIRARLVVASDKLRPTDPLLADALDEVLAPRGWELLKLKPATRSGGNPNLAIPMPRDVREQLKALASESLTADVNEAFTAFLAGKFVPDAPVRARRNSGATAETVNLNVTPDRDLMQQVKDIAPERTQEYGWTVTPARVAAAYLLQKHNITTAKA</sequence>
<comment type="caution">
    <text evidence="1">The sequence shown here is derived from an EMBL/GenBank/DDBJ whole genome shotgun (WGS) entry which is preliminary data.</text>
</comment>
<accession>A0A2P2GKP1</accession>
<keyword evidence="2" id="KW-1185">Reference proteome</keyword>
<dbReference type="EMBL" id="LAQS01000030">
    <property type="protein sequence ID" value="KKZ72084.1"/>
    <property type="molecule type" value="Genomic_DNA"/>
</dbReference>
<dbReference type="RefSeq" id="WP_046909246.1">
    <property type="nucleotide sequence ID" value="NZ_BAAAXG010000009.1"/>
</dbReference>
<protein>
    <submittedName>
        <fullName evidence="1">Uncharacterized protein</fullName>
    </submittedName>
</protein>
<evidence type="ECO:0000313" key="2">
    <source>
        <dbReference type="Proteomes" id="UP000265325"/>
    </source>
</evidence>
<dbReference type="Proteomes" id="UP000265325">
    <property type="component" value="Unassembled WGS sequence"/>
</dbReference>
<evidence type="ECO:0000313" key="1">
    <source>
        <dbReference type="EMBL" id="KKZ72084.1"/>
    </source>
</evidence>
<dbReference type="OrthoDB" id="4307339at2"/>
<gene>
    <name evidence="1" type="ORF">VO63_20090</name>
</gene>
<organism evidence="1 2">
    <name type="scientific">Streptomyces showdoensis</name>
    <dbReference type="NCBI Taxonomy" id="68268"/>
    <lineage>
        <taxon>Bacteria</taxon>
        <taxon>Bacillati</taxon>
        <taxon>Actinomycetota</taxon>
        <taxon>Actinomycetes</taxon>
        <taxon>Kitasatosporales</taxon>
        <taxon>Streptomycetaceae</taxon>
        <taxon>Streptomyces</taxon>
    </lineage>
</organism>
<name>A0A2P2GKP1_STREW</name>
<reference evidence="1 2" key="1">
    <citation type="submission" date="2015-05" db="EMBL/GenBank/DDBJ databases">
        <title>Draft Genome assembly of Streptomyces showdoensis.</title>
        <authorList>
            <person name="Thapa K.K."/>
            <person name="Metsa-Ketela M."/>
        </authorList>
    </citation>
    <scope>NUCLEOTIDE SEQUENCE [LARGE SCALE GENOMIC DNA]</scope>
    <source>
        <strain evidence="1 2">ATCC 15227</strain>
    </source>
</reference>
<proteinExistence type="predicted"/>
<dbReference type="AlphaFoldDB" id="A0A2P2GKP1"/>